<keyword evidence="3" id="KW-1185">Reference proteome</keyword>
<name>A0ABP8LSS9_9BACT</name>
<comment type="caution">
    <text evidence="2">The sequence shown here is derived from an EMBL/GenBank/DDBJ whole genome shotgun (WGS) entry which is preliminary data.</text>
</comment>
<evidence type="ECO:0000256" key="1">
    <source>
        <dbReference type="SAM" id="SignalP"/>
    </source>
</evidence>
<dbReference type="EMBL" id="BAABEY010000014">
    <property type="protein sequence ID" value="GAA4435926.1"/>
    <property type="molecule type" value="Genomic_DNA"/>
</dbReference>
<accession>A0ABP8LSS9</accession>
<evidence type="ECO:0000313" key="3">
    <source>
        <dbReference type="Proteomes" id="UP001501508"/>
    </source>
</evidence>
<evidence type="ECO:0008006" key="4">
    <source>
        <dbReference type="Google" id="ProtNLM"/>
    </source>
</evidence>
<dbReference type="RefSeq" id="WP_345027496.1">
    <property type="nucleotide sequence ID" value="NZ_BAABEY010000014.1"/>
</dbReference>
<proteinExistence type="predicted"/>
<protein>
    <recommendedName>
        <fullName evidence="4">Calx-beta domain-containing protein</fullName>
    </recommendedName>
</protein>
<organism evidence="2 3">
    <name type="scientific">Ravibacter arvi</name>
    <dbReference type="NCBI Taxonomy" id="2051041"/>
    <lineage>
        <taxon>Bacteria</taxon>
        <taxon>Pseudomonadati</taxon>
        <taxon>Bacteroidota</taxon>
        <taxon>Cytophagia</taxon>
        <taxon>Cytophagales</taxon>
        <taxon>Spirosomataceae</taxon>
        <taxon>Ravibacter</taxon>
    </lineage>
</organism>
<keyword evidence="1" id="KW-0732">Signal</keyword>
<dbReference type="PROSITE" id="PS51257">
    <property type="entry name" value="PROKAR_LIPOPROTEIN"/>
    <property type="match status" value="1"/>
</dbReference>
<dbReference type="Gene3D" id="2.60.40.2030">
    <property type="match status" value="1"/>
</dbReference>
<feature type="signal peptide" evidence="1">
    <location>
        <begin position="1"/>
        <end position="18"/>
    </location>
</feature>
<gene>
    <name evidence="2" type="ORF">GCM10023091_13160</name>
</gene>
<feature type="chain" id="PRO_5045554649" description="Calx-beta domain-containing protein" evidence="1">
    <location>
        <begin position="19"/>
        <end position="267"/>
    </location>
</feature>
<dbReference type="SUPFAM" id="SSF141072">
    <property type="entry name" value="CalX-like"/>
    <property type="match status" value="1"/>
</dbReference>
<sequence length="267" mass="29033">MKSYFSYLVLALCMALVACEEKQVIYSGPDYVRFTDTTLVYKESIGQTVAVKVHLVGKPNDSPVTVTYSVTGTAVAGRDYQIEGTKGVVTIPAGQHFGTIDFKLLNNANNILRSSEILLTLNSASQGEQRVQIGTGKNFSLGNSLRLTIEDDCLFGGFYNAKRVGSNILVKDVAITSTNCTEYLLANWNVGLMSFNADKLSLRFVDNGDNSLSVPNQYNLTLGDTVLGKGAWDPRTRQIVLNLVIKTTGNSGADTLITIPQLTYVPR</sequence>
<reference evidence="3" key="1">
    <citation type="journal article" date="2019" name="Int. J. Syst. Evol. Microbiol.">
        <title>The Global Catalogue of Microorganisms (GCM) 10K type strain sequencing project: providing services to taxonomists for standard genome sequencing and annotation.</title>
        <authorList>
            <consortium name="The Broad Institute Genomics Platform"/>
            <consortium name="The Broad Institute Genome Sequencing Center for Infectious Disease"/>
            <person name="Wu L."/>
            <person name="Ma J."/>
        </authorList>
    </citation>
    <scope>NUCLEOTIDE SEQUENCE [LARGE SCALE GENOMIC DNA]</scope>
    <source>
        <strain evidence="3">JCM 31920</strain>
    </source>
</reference>
<evidence type="ECO:0000313" key="2">
    <source>
        <dbReference type="EMBL" id="GAA4435926.1"/>
    </source>
</evidence>
<dbReference type="InterPro" id="IPR038081">
    <property type="entry name" value="CalX-like_sf"/>
</dbReference>
<dbReference type="Proteomes" id="UP001501508">
    <property type="component" value="Unassembled WGS sequence"/>
</dbReference>